<sequence length="73" mass="7924">MSRGEHETGRGKTLASSGKLRMADFPLMESAATSCARAAISGLEKVPSQIRDFFLGSRISDTHLPHARIRTPL</sequence>
<accession>A0A251SY65</accession>
<protein>
    <submittedName>
        <fullName evidence="2">Uncharacterized protein</fullName>
    </submittedName>
</protein>
<proteinExistence type="predicted"/>
<keyword evidence="3" id="KW-1185">Reference proteome</keyword>
<evidence type="ECO:0000313" key="1">
    <source>
        <dbReference type="EMBL" id="KAF5776266.1"/>
    </source>
</evidence>
<dbReference type="Proteomes" id="UP000215914">
    <property type="component" value="Chromosome 12"/>
</dbReference>
<dbReference type="OMA" id="DFPLMES"/>
<dbReference type="EMBL" id="MNCJ02000327">
    <property type="protein sequence ID" value="KAF5776266.1"/>
    <property type="molecule type" value="Genomic_DNA"/>
</dbReference>
<dbReference type="InParanoid" id="A0A251SY65"/>
<gene>
    <name evidence="2" type="ORF">HannXRQ_Chr12g0355091</name>
    <name evidence="1" type="ORF">HanXRQr2_Chr12g0522381</name>
</gene>
<evidence type="ECO:0000313" key="2">
    <source>
        <dbReference type="EMBL" id="OTG03780.1"/>
    </source>
</evidence>
<reference evidence="1" key="3">
    <citation type="submission" date="2020-06" db="EMBL/GenBank/DDBJ databases">
        <title>Helianthus annuus Genome sequencing and assembly Release 2.</title>
        <authorList>
            <person name="Gouzy J."/>
            <person name="Langlade N."/>
            <person name="Munos S."/>
        </authorList>
    </citation>
    <scope>NUCLEOTIDE SEQUENCE</scope>
    <source>
        <tissue evidence="1">Leaves</tissue>
    </source>
</reference>
<dbReference type="AlphaFoldDB" id="A0A251SY65"/>
<reference evidence="2" key="2">
    <citation type="submission" date="2017-02" db="EMBL/GenBank/DDBJ databases">
        <title>Sunflower complete genome.</title>
        <authorList>
            <person name="Langlade N."/>
            <person name="Munos S."/>
        </authorList>
    </citation>
    <scope>NUCLEOTIDE SEQUENCE [LARGE SCALE GENOMIC DNA]</scope>
    <source>
        <tissue evidence="2">Leaves</tissue>
    </source>
</reference>
<evidence type="ECO:0000313" key="3">
    <source>
        <dbReference type="Proteomes" id="UP000215914"/>
    </source>
</evidence>
<dbReference type="Gramene" id="mRNA:HanXRQr2_Chr12g0522381">
    <property type="protein sequence ID" value="CDS:HanXRQr2_Chr12g0522381.1"/>
    <property type="gene ID" value="HanXRQr2_Chr12g0522381"/>
</dbReference>
<dbReference type="EMBL" id="CM007901">
    <property type="protein sequence ID" value="OTG03780.1"/>
    <property type="molecule type" value="Genomic_DNA"/>
</dbReference>
<name>A0A251SY65_HELAN</name>
<reference evidence="1 3" key="1">
    <citation type="journal article" date="2017" name="Nature">
        <title>The sunflower genome provides insights into oil metabolism, flowering and Asterid evolution.</title>
        <authorList>
            <person name="Badouin H."/>
            <person name="Gouzy J."/>
            <person name="Grassa C.J."/>
            <person name="Murat F."/>
            <person name="Staton S.E."/>
            <person name="Cottret L."/>
            <person name="Lelandais-Briere C."/>
            <person name="Owens G.L."/>
            <person name="Carrere S."/>
            <person name="Mayjonade B."/>
            <person name="Legrand L."/>
            <person name="Gill N."/>
            <person name="Kane N.C."/>
            <person name="Bowers J.E."/>
            <person name="Hubner S."/>
            <person name="Bellec A."/>
            <person name="Berard A."/>
            <person name="Berges H."/>
            <person name="Blanchet N."/>
            <person name="Boniface M.C."/>
            <person name="Brunel D."/>
            <person name="Catrice O."/>
            <person name="Chaidir N."/>
            <person name="Claudel C."/>
            <person name="Donnadieu C."/>
            <person name="Faraut T."/>
            <person name="Fievet G."/>
            <person name="Helmstetter N."/>
            <person name="King M."/>
            <person name="Knapp S.J."/>
            <person name="Lai Z."/>
            <person name="Le Paslier M.C."/>
            <person name="Lippi Y."/>
            <person name="Lorenzon L."/>
            <person name="Mandel J.R."/>
            <person name="Marage G."/>
            <person name="Marchand G."/>
            <person name="Marquand E."/>
            <person name="Bret-Mestries E."/>
            <person name="Morien E."/>
            <person name="Nambeesan S."/>
            <person name="Nguyen T."/>
            <person name="Pegot-Espagnet P."/>
            <person name="Pouilly N."/>
            <person name="Raftis F."/>
            <person name="Sallet E."/>
            <person name="Schiex T."/>
            <person name="Thomas J."/>
            <person name="Vandecasteele C."/>
            <person name="Vares D."/>
            <person name="Vear F."/>
            <person name="Vautrin S."/>
            <person name="Crespi M."/>
            <person name="Mangin B."/>
            <person name="Burke J.M."/>
            <person name="Salse J."/>
            <person name="Munos S."/>
            <person name="Vincourt P."/>
            <person name="Rieseberg L.H."/>
            <person name="Langlade N.B."/>
        </authorList>
    </citation>
    <scope>NUCLEOTIDE SEQUENCE [LARGE SCALE GENOMIC DNA]</scope>
    <source>
        <strain evidence="3">cv. SF193</strain>
        <tissue evidence="1">Leaves</tissue>
    </source>
</reference>
<organism evidence="2 3">
    <name type="scientific">Helianthus annuus</name>
    <name type="common">Common sunflower</name>
    <dbReference type="NCBI Taxonomy" id="4232"/>
    <lineage>
        <taxon>Eukaryota</taxon>
        <taxon>Viridiplantae</taxon>
        <taxon>Streptophyta</taxon>
        <taxon>Embryophyta</taxon>
        <taxon>Tracheophyta</taxon>
        <taxon>Spermatophyta</taxon>
        <taxon>Magnoliopsida</taxon>
        <taxon>eudicotyledons</taxon>
        <taxon>Gunneridae</taxon>
        <taxon>Pentapetalae</taxon>
        <taxon>asterids</taxon>
        <taxon>campanulids</taxon>
        <taxon>Asterales</taxon>
        <taxon>Asteraceae</taxon>
        <taxon>Asteroideae</taxon>
        <taxon>Heliantheae alliance</taxon>
        <taxon>Heliantheae</taxon>
        <taxon>Helianthus</taxon>
    </lineage>
</organism>